<organism evidence="2 3">
    <name type="scientific">Pseudomyxococcus hansupus</name>
    <dbReference type="NCBI Taxonomy" id="1297742"/>
    <lineage>
        <taxon>Bacteria</taxon>
        <taxon>Pseudomonadati</taxon>
        <taxon>Myxococcota</taxon>
        <taxon>Myxococcia</taxon>
        <taxon>Myxococcales</taxon>
        <taxon>Cystobacterineae</taxon>
        <taxon>Myxococcaceae</taxon>
        <taxon>Pseudomyxococcus</taxon>
    </lineage>
</organism>
<evidence type="ECO:0000313" key="3">
    <source>
        <dbReference type="Proteomes" id="UP000009026"/>
    </source>
</evidence>
<accession>A0A0H4WQ12</accession>
<protein>
    <submittedName>
        <fullName evidence="2">Uncharacterized protein</fullName>
    </submittedName>
</protein>
<name>A0A0H4WQ12_9BACT</name>
<dbReference type="STRING" id="1297742.A176_000312"/>
<dbReference type="EMBL" id="CP012109">
    <property type="protein sequence ID" value="AKQ63400.1"/>
    <property type="molecule type" value="Genomic_DNA"/>
</dbReference>
<dbReference type="AlphaFoldDB" id="A0A0H4WQ12"/>
<sequence>MRQERVPTKGLGPEGSQPGGLARRVHAVRGFTTTGSVLNPFPVRRSNPSTGREGFSAAPGWSTGRHPPR</sequence>
<evidence type="ECO:0000256" key="1">
    <source>
        <dbReference type="SAM" id="MobiDB-lite"/>
    </source>
</evidence>
<feature type="region of interest" description="Disordered" evidence="1">
    <location>
        <begin position="1"/>
        <end position="22"/>
    </location>
</feature>
<feature type="region of interest" description="Disordered" evidence="1">
    <location>
        <begin position="34"/>
        <end position="69"/>
    </location>
</feature>
<dbReference type="KEGG" id="mym:A176_000312"/>
<reference evidence="2 3" key="1">
    <citation type="journal article" date="2016" name="PLoS ONE">
        <title>Complete Genome Sequence and Comparative Genomics of a Novel Myxobacterium Myxococcus hansupus.</title>
        <authorList>
            <person name="Sharma G."/>
            <person name="Narwani T."/>
            <person name="Subramanian S."/>
        </authorList>
    </citation>
    <scope>NUCLEOTIDE SEQUENCE [LARGE SCALE GENOMIC DNA]</scope>
    <source>
        <strain evidence="3">mixupus</strain>
    </source>
</reference>
<evidence type="ECO:0000313" key="2">
    <source>
        <dbReference type="EMBL" id="AKQ63400.1"/>
    </source>
</evidence>
<gene>
    <name evidence="2" type="ORF">A176_000312</name>
</gene>
<dbReference type="Proteomes" id="UP000009026">
    <property type="component" value="Chromosome"/>
</dbReference>
<proteinExistence type="predicted"/>
<keyword evidence="3" id="KW-1185">Reference proteome</keyword>